<keyword evidence="3 6" id="KW-0812">Transmembrane</keyword>
<reference evidence="9" key="1">
    <citation type="submission" date="2016-10" db="EMBL/GenBank/DDBJ databases">
        <authorList>
            <person name="Varghese N."/>
            <person name="Submissions S."/>
        </authorList>
    </citation>
    <scope>NUCLEOTIDE SEQUENCE [LARGE SCALE GENOMIC DNA]</scope>
    <source>
        <strain evidence="9">M83</strain>
    </source>
</reference>
<feature type="domain" description="Major facilitator superfamily (MFS) profile" evidence="7">
    <location>
        <begin position="12"/>
        <end position="399"/>
    </location>
</feature>
<evidence type="ECO:0000256" key="5">
    <source>
        <dbReference type="ARBA" id="ARBA00023136"/>
    </source>
</evidence>
<evidence type="ECO:0000256" key="6">
    <source>
        <dbReference type="SAM" id="Phobius"/>
    </source>
</evidence>
<proteinExistence type="predicted"/>
<dbReference type="GO" id="GO:0005886">
    <property type="term" value="C:plasma membrane"/>
    <property type="evidence" value="ECO:0007669"/>
    <property type="project" value="UniProtKB-SubCell"/>
</dbReference>
<evidence type="ECO:0000256" key="4">
    <source>
        <dbReference type="ARBA" id="ARBA00022989"/>
    </source>
</evidence>
<gene>
    <name evidence="8" type="ORF">SAMN05216544_0795</name>
</gene>
<dbReference type="RefSeq" id="WP_074521002.1">
    <property type="nucleotide sequence ID" value="NZ_FNHZ01000001.1"/>
</dbReference>
<dbReference type="InterPro" id="IPR050327">
    <property type="entry name" value="Proton-linked_MCT"/>
</dbReference>
<dbReference type="Gene3D" id="1.20.1250.20">
    <property type="entry name" value="MFS general substrate transporter like domains"/>
    <property type="match status" value="2"/>
</dbReference>
<dbReference type="CDD" id="cd17355">
    <property type="entry name" value="MFS_YcxA_like"/>
    <property type="match status" value="1"/>
</dbReference>
<comment type="subcellular location">
    <subcellularLocation>
        <location evidence="1">Cell membrane</location>
        <topology evidence="1">Multi-pass membrane protein</topology>
    </subcellularLocation>
</comment>
<dbReference type="PANTHER" id="PTHR11360:SF284">
    <property type="entry name" value="EG:103B4.3 PROTEIN-RELATED"/>
    <property type="match status" value="1"/>
</dbReference>
<sequence length="399" mass="43099">MYKLRQNKLFYVIAFGLIACAVYGVGAGIRSNIGILLSPMAEQCGIAYKDASLCVAVMQLVFGTSQPLFGILASRKSNRFVLFTGVVLLALSMVGIMTATSFAMLFLSLSILFGLGTGAIAFGIVLTSAICFVGKEHAMTMSGMLNASAGMVGFIFAPLINALINRGGIRLNSIFMIGVFIVLIPLSIVLTSKDSVVSKKEVQERTNLPFKEAFKSRTYLLLLAGFSTCGFHMVIIESHLFSQYISYNIDSNHASWAFSFYGIMTIVGALLSGLLSTKIDKGKLLAFYYGFRAVWVCVYLFLLPKNFTTAVLFSAGLGLTGDATVSPTSGLVNEKFDLKHVATLIGLLFLVHQIGAFFSAYLGGIFVSATGNYNTIWIIDIALCLFASSMSFMIKPSRC</sequence>
<keyword evidence="2" id="KW-0813">Transport</keyword>
<feature type="transmembrane region" description="Helical" evidence="6">
    <location>
        <begin position="256"/>
        <end position="275"/>
    </location>
</feature>
<dbReference type="Pfam" id="PF07690">
    <property type="entry name" value="MFS_1"/>
    <property type="match status" value="2"/>
</dbReference>
<dbReference type="PANTHER" id="PTHR11360">
    <property type="entry name" value="MONOCARBOXYLATE TRANSPORTER"/>
    <property type="match status" value="1"/>
</dbReference>
<accession>A0A1G9UKA6</accession>
<feature type="transmembrane region" description="Helical" evidence="6">
    <location>
        <begin position="170"/>
        <end position="190"/>
    </location>
</feature>
<feature type="transmembrane region" description="Helical" evidence="6">
    <location>
        <begin position="287"/>
        <end position="304"/>
    </location>
</feature>
<evidence type="ECO:0000313" key="9">
    <source>
        <dbReference type="Proteomes" id="UP000187651"/>
    </source>
</evidence>
<dbReference type="Proteomes" id="UP000187651">
    <property type="component" value="Unassembled WGS sequence"/>
</dbReference>
<feature type="transmembrane region" description="Helical" evidence="6">
    <location>
        <begin position="50"/>
        <end position="73"/>
    </location>
</feature>
<feature type="transmembrane region" description="Helical" evidence="6">
    <location>
        <begin position="9"/>
        <end position="30"/>
    </location>
</feature>
<dbReference type="PROSITE" id="PS51257">
    <property type="entry name" value="PROKAR_LIPOPROTEIN"/>
    <property type="match status" value="1"/>
</dbReference>
<dbReference type="EMBL" id="FNHZ01000001">
    <property type="protein sequence ID" value="SDM60254.1"/>
    <property type="molecule type" value="Genomic_DNA"/>
</dbReference>
<feature type="transmembrane region" description="Helical" evidence="6">
    <location>
        <begin position="218"/>
        <end position="236"/>
    </location>
</feature>
<feature type="transmembrane region" description="Helical" evidence="6">
    <location>
        <begin position="375"/>
        <end position="394"/>
    </location>
</feature>
<dbReference type="AlphaFoldDB" id="A0A1G9UKA6"/>
<dbReference type="PROSITE" id="PS50850">
    <property type="entry name" value="MFS"/>
    <property type="match status" value="1"/>
</dbReference>
<keyword evidence="9" id="KW-1185">Reference proteome</keyword>
<dbReference type="GO" id="GO:0022857">
    <property type="term" value="F:transmembrane transporter activity"/>
    <property type="evidence" value="ECO:0007669"/>
    <property type="project" value="InterPro"/>
</dbReference>
<evidence type="ECO:0000256" key="3">
    <source>
        <dbReference type="ARBA" id="ARBA00022692"/>
    </source>
</evidence>
<protein>
    <submittedName>
        <fullName evidence="8">Sugar phosphate permease</fullName>
    </submittedName>
</protein>
<evidence type="ECO:0000259" key="7">
    <source>
        <dbReference type="PROSITE" id="PS50850"/>
    </source>
</evidence>
<dbReference type="OrthoDB" id="9793415at2"/>
<evidence type="ECO:0000313" key="8">
    <source>
        <dbReference type="EMBL" id="SDM60254.1"/>
    </source>
</evidence>
<dbReference type="SUPFAM" id="SSF103473">
    <property type="entry name" value="MFS general substrate transporter"/>
    <property type="match status" value="1"/>
</dbReference>
<feature type="transmembrane region" description="Helical" evidence="6">
    <location>
        <begin position="80"/>
        <end position="105"/>
    </location>
</feature>
<feature type="transmembrane region" description="Helical" evidence="6">
    <location>
        <begin position="145"/>
        <end position="164"/>
    </location>
</feature>
<feature type="transmembrane region" description="Helical" evidence="6">
    <location>
        <begin position="344"/>
        <end position="369"/>
    </location>
</feature>
<dbReference type="InterPro" id="IPR020846">
    <property type="entry name" value="MFS_dom"/>
</dbReference>
<dbReference type="InterPro" id="IPR036259">
    <property type="entry name" value="MFS_trans_sf"/>
</dbReference>
<keyword evidence="4 6" id="KW-1133">Transmembrane helix</keyword>
<keyword evidence="5 6" id="KW-0472">Membrane</keyword>
<organism evidence="8 9">
    <name type="scientific">Lachnospira pectinoschiza</name>
    <dbReference type="NCBI Taxonomy" id="28052"/>
    <lineage>
        <taxon>Bacteria</taxon>
        <taxon>Bacillati</taxon>
        <taxon>Bacillota</taxon>
        <taxon>Clostridia</taxon>
        <taxon>Lachnospirales</taxon>
        <taxon>Lachnospiraceae</taxon>
        <taxon>Lachnospira</taxon>
    </lineage>
</organism>
<feature type="transmembrane region" description="Helical" evidence="6">
    <location>
        <begin position="111"/>
        <end position="133"/>
    </location>
</feature>
<name>A0A1G9UKA6_9FIRM</name>
<evidence type="ECO:0000256" key="2">
    <source>
        <dbReference type="ARBA" id="ARBA00022448"/>
    </source>
</evidence>
<dbReference type="InterPro" id="IPR011701">
    <property type="entry name" value="MFS"/>
</dbReference>
<evidence type="ECO:0000256" key="1">
    <source>
        <dbReference type="ARBA" id="ARBA00004651"/>
    </source>
</evidence>